<evidence type="ECO:0000256" key="1">
    <source>
        <dbReference type="ARBA" id="ARBA00011063"/>
    </source>
</evidence>
<dbReference type="PANTHER" id="PTHR11717:SF31">
    <property type="entry name" value="LOW MOLECULAR WEIGHT PROTEIN-TYROSINE-PHOSPHATASE ETP-RELATED"/>
    <property type="match status" value="1"/>
</dbReference>
<dbReference type="OrthoDB" id="9784339at2"/>
<dbReference type="InterPro" id="IPR050438">
    <property type="entry name" value="LMW_PTPase"/>
</dbReference>
<dbReference type="PRINTS" id="PR00719">
    <property type="entry name" value="LMWPTPASE"/>
</dbReference>
<dbReference type="STRING" id="1317117.ATO7_09472"/>
<evidence type="ECO:0000256" key="3">
    <source>
        <dbReference type="ARBA" id="ARBA00022801"/>
    </source>
</evidence>
<comment type="caution">
    <text evidence="8">The sequence shown here is derived from an EMBL/GenBank/DDBJ whole genome shotgun (WGS) entry which is preliminary data.</text>
</comment>
<dbReference type="CDD" id="cd16343">
    <property type="entry name" value="LMWPTP"/>
    <property type="match status" value="1"/>
</dbReference>
<dbReference type="InterPro" id="IPR017867">
    <property type="entry name" value="Tyr_phospatase_low_mol_wt"/>
</dbReference>
<dbReference type="EC" id="3.1.3.48" evidence="2"/>
<dbReference type="Proteomes" id="UP000192342">
    <property type="component" value="Unassembled WGS sequence"/>
</dbReference>
<name>A0A1Y1SE42_9GAMM</name>
<feature type="active site" evidence="6">
    <location>
        <position position="15"/>
    </location>
</feature>
<organism evidence="8 9">
    <name type="scientific">Oceanococcus atlanticus</name>
    <dbReference type="NCBI Taxonomy" id="1317117"/>
    <lineage>
        <taxon>Bacteria</taxon>
        <taxon>Pseudomonadati</taxon>
        <taxon>Pseudomonadota</taxon>
        <taxon>Gammaproteobacteria</taxon>
        <taxon>Chromatiales</taxon>
        <taxon>Oceanococcaceae</taxon>
        <taxon>Oceanococcus</taxon>
    </lineage>
</organism>
<dbReference type="Pfam" id="PF01451">
    <property type="entry name" value="LMWPc"/>
    <property type="match status" value="1"/>
</dbReference>
<sequence length="145" mass="16552">MFSSLLVVCTGNICRSPMGEFLLRDRWRKSGARVASAGVGAMLGWPADDDAIAVMDDYGIDMRAHQAQQIKPELLKAYDLVLVMEKHHEDWINQRFPTTRGRVHLMSKWQARDGVPDPYRRGRAAFEACYAQLDECVDQWLQRIG</sequence>
<dbReference type="RefSeq" id="WP_083561496.1">
    <property type="nucleotide sequence ID" value="NZ_AQQV01000002.1"/>
</dbReference>
<accession>A0A1Y1SE42</accession>
<dbReference type="AlphaFoldDB" id="A0A1Y1SE42"/>
<dbReference type="SMART" id="SM00226">
    <property type="entry name" value="LMWPc"/>
    <property type="match status" value="1"/>
</dbReference>
<gene>
    <name evidence="8" type="ORF">ATO7_09472</name>
</gene>
<dbReference type="InterPro" id="IPR023485">
    <property type="entry name" value="Ptyr_pPase"/>
</dbReference>
<feature type="domain" description="Phosphotyrosine protein phosphatase I" evidence="7">
    <location>
        <begin position="3"/>
        <end position="143"/>
    </location>
</feature>
<evidence type="ECO:0000256" key="6">
    <source>
        <dbReference type="PIRSR" id="PIRSR617867-1"/>
    </source>
</evidence>
<keyword evidence="9" id="KW-1185">Reference proteome</keyword>
<dbReference type="EMBL" id="AQQV01000002">
    <property type="protein sequence ID" value="ORE87260.1"/>
    <property type="molecule type" value="Genomic_DNA"/>
</dbReference>
<evidence type="ECO:0000256" key="4">
    <source>
        <dbReference type="ARBA" id="ARBA00022912"/>
    </source>
</evidence>
<comment type="catalytic activity">
    <reaction evidence="5">
        <text>O-phospho-L-tyrosyl-[protein] + H2O = L-tyrosyl-[protein] + phosphate</text>
        <dbReference type="Rhea" id="RHEA:10684"/>
        <dbReference type="Rhea" id="RHEA-COMP:10136"/>
        <dbReference type="Rhea" id="RHEA-COMP:20101"/>
        <dbReference type="ChEBI" id="CHEBI:15377"/>
        <dbReference type="ChEBI" id="CHEBI:43474"/>
        <dbReference type="ChEBI" id="CHEBI:46858"/>
        <dbReference type="ChEBI" id="CHEBI:61978"/>
        <dbReference type="EC" id="3.1.3.48"/>
    </reaction>
</comment>
<comment type="similarity">
    <text evidence="1">Belongs to the low molecular weight phosphotyrosine protein phosphatase family.</text>
</comment>
<proteinExistence type="inferred from homology"/>
<dbReference type="Gene3D" id="3.40.50.2300">
    <property type="match status" value="1"/>
</dbReference>
<dbReference type="SUPFAM" id="SSF52788">
    <property type="entry name" value="Phosphotyrosine protein phosphatases I"/>
    <property type="match status" value="1"/>
</dbReference>
<dbReference type="InterPro" id="IPR036196">
    <property type="entry name" value="Ptyr_pPase_sf"/>
</dbReference>
<keyword evidence="4" id="KW-0904">Protein phosphatase</keyword>
<evidence type="ECO:0000313" key="9">
    <source>
        <dbReference type="Proteomes" id="UP000192342"/>
    </source>
</evidence>
<keyword evidence="3" id="KW-0378">Hydrolase</keyword>
<evidence type="ECO:0000256" key="5">
    <source>
        <dbReference type="ARBA" id="ARBA00051722"/>
    </source>
</evidence>
<dbReference type="GO" id="GO:0004725">
    <property type="term" value="F:protein tyrosine phosphatase activity"/>
    <property type="evidence" value="ECO:0007669"/>
    <property type="project" value="UniProtKB-EC"/>
</dbReference>
<evidence type="ECO:0000256" key="2">
    <source>
        <dbReference type="ARBA" id="ARBA00013064"/>
    </source>
</evidence>
<protein>
    <recommendedName>
        <fullName evidence="2">protein-tyrosine-phosphatase</fullName>
        <ecNumber evidence="2">3.1.3.48</ecNumber>
    </recommendedName>
</protein>
<feature type="active site" description="Proton donor" evidence="6">
    <location>
        <position position="117"/>
    </location>
</feature>
<dbReference type="PANTHER" id="PTHR11717">
    <property type="entry name" value="LOW MOLECULAR WEIGHT PROTEIN TYROSINE PHOSPHATASE"/>
    <property type="match status" value="1"/>
</dbReference>
<reference evidence="8 9" key="1">
    <citation type="submission" date="2013-04" db="EMBL/GenBank/DDBJ databases">
        <title>Oceanococcus atlanticus 22II-S10r2 Genome Sequencing.</title>
        <authorList>
            <person name="Lai Q."/>
            <person name="Li G."/>
            <person name="Shao Z."/>
        </authorList>
    </citation>
    <scope>NUCLEOTIDE SEQUENCE [LARGE SCALE GENOMIC DNA]</scope>
    <source>
        <strain evidence="8 9">22II-S10r2</strain>
    </source>
</reference>
<feature type="active site" description="Nucleophile" evidence="6">
    <location>
        <position position="9"/>
    </location>
</feature>
<evidence type="ECO:0000313" key="8">
    <source>
        <dbReference type="EMBL" id="ORE87260.1"/>
    </source>
</evidence>
<evidence type="ECO:0000259" key="7">
    <source>
        <dbReference type="SMART" id="SM00226"/>
    </source>
</evidence>